<evidence type="ECO:0000313" key="3">
    <source>
        <dbReference type="Proteomes" id="UP000287651"/>
    </source>
</evidence>
<evidence type="ECO:0000256" key="1">
    <source>
        <dbReference type="SAM" id="MobiDB-lite"/>
    </source>
</evidence>
<feature type="non-terminal residue" evidence="2">
    <location>
        <position position="1"/>
    </location>
</feature>
<dbReference type="Proteomes" id="UP000287651">
    <property type="component" value="Unassembled WGS sequence"/>
</dbReference>
<feature type="region of interest" description="Disordered" evidence="1">
    <location>
        <begin position="23"/>
        <end position="53"/>
    </location>
</feature>
<evidence type="ECO:0000313" key="2">
    <source>
        <dbReference type="EMBL" id="RRT46328.1"/>
    </source>
</evidence>
<reference evidence="2 3" key="1">
    <citation type="journal article" date="2014" name="Agronomy (Basel)">
        <title>A Draft Genome Sequence for Ensete ventricosum, the Drought-Tolerant Tree Against Hunger.</title>
        <authorList>
            <person name="Harrison J."/>
            <person name="Moore K.A."/>
            <person name="Paszkiewicz K."/>
            <person name="Jones T."/>
            <person name="Grant M."/>
            <person name="Ambacheew D."/>
            <person name="Muzemil S."/>
            <person name="Studholme D.J."/>
        </authorList>
    </citation>
    <scope>NUCLEOTIDE SEQUENCE [LARGE SCALE GENOMIC DNA]</scope>
</reference>
<dbReference type="EMBL" id="AMZH03015267">
    <property type="protein sequence ID" value="RRT46328.1"/>
    <property type="molecule type" value="Genomic_DNA"/>
</dbReference>
<gene>
    <name evidence="2" type="ORF">B296_00025531</name>
</gene>
<comment type="caution">
    <text evidence="2">The sequence shown here is derived from an EMBL/GenBank/DDBJ whole genome shotgun (WGS) entry which is preliminary data.</text>
</comment>
<accession>A0A426Y3H1</accession>
<name>A0A426Y3H1_ENSVE</name>
<sequence>TRFLAHGCHKVFDLGERFLVQPHRGEEQNEPSAAAPMATLAEKQKQYTPSSPF</sequence>
<organism evidence="2 3">
    <name type="scientific">Ensete ventricosum</name>
    <name type="common">Abyssinian banana</name>
    <name type="synonym">Musa ensete</name>
    <dbReference type="NCBI Taxonomy" id="4639"/>
    <lineage>
        <taxon>Eukaryota</taxon>
        <taxon>Viridiplantae</taxon>
        <taxon>Streptophyta</taxon>
        <taxon>Embryophyta</taxon>
        <taxon>Tracheophyta</taxon>
        <taxon>Spermatophyta</taxon>
        <taxon>Magnoliopsida</taxon>
        <taxon>Liliopsida</taxon>
        <taxon>Zingiberales</taxon>
        <taxon>Musaceae</taxon>
        <taxon>Ensete</taxon>
    </lineage>
</organism>
<proteinExistence type="predicted"/>
<dbReference type="AlphaFoldDB" id="A0A426Y3H1"/>
<protein>
    <submittedName>
        <fullName evidence="2">Uncharacterized protein</fullName>
    </submittedName>
</protein>